<name>A0ABS4YZI8_9MICC</name>
<dbReference type="InterPro" id="IPR016181">
    <property type="entry name" value="Acyl_CoA_acyltransferase"/>
</dbReference>
<gene>
    <name evidence="2" type="ORF">JOF48_003001</name>
</gene>
<dbReference type="PROSITE" id="PS51186">
    <property type="entry name" value="GNAT"/>
    <property type="match status" value="1"/>
</dbReference>
<dbReference type="PANTHER" id="PTHR43441:SF11">
    <property type="entry name" value="RIBOSOMAL-PROTEIN-SERINE ACETYLTRANSFERASE"/>
    <property type="match status" value="1"/>
</dbReference>
<evidence type="ECO:0000313" key="3">
    <source>
        <dbReference type="Proteomes" id="UP000711614"/>
    </source>
</evidence>
<dbReference type="InterPro" id="IPR051908">
    <property type="entry name" value="Ribosomal_N-acetyltransferase"/>
</dbReference>
<dbReference type="InterPro" id="IPR000182">
    <property type="entry name" value="GNAT_dom"/>
</dbReference>
<proteinExistence type="predicted"/>
<dbReference type="Gene3D" id="3.40.630.30">
    <property type="match status" value="1"/>
</dbReference>
<feature type="domain" description="N-acetyltransferase" evidence="1">
    <location>
        <begin position="13"/>
        <end position="177"/>
    </location>
</feature>
<sequence>MEYSASQAAGAGLGFRAFEPADIPAVHEYASDPEVCRWSTWGPNTLEQTAAFVEAAVRGSLEGSPTAFTLAAVVDGRAIGSVSVWTTDIQDRNGELGYTFHRAHWGRGYATEAVGHLLHLGFDALGLERISATCHPGNAGSIRVLEKSGFSREGLLRSHRLVNGVRRDSVLFAKLRAEHGHHRHQE</sequence>
<dbReference type="Pfam" id="PF13302">
    <property type="entry name" value="Acetyltransf_3"/>
    <property type="match status" value="1"/>
</dbReference>
<evidence type="ECO:0000259" key="1">
    <source>
        <dbReference type="PROSITE" id="PS51186"/>
    </source>
</evidence>
<dbReference type="EMBL" id="JAGIOI010000001">
    <property type="protein sequence ID" value="MBP2414202.1"/>
    <property type="molecule type" value="Genomic_DNA"/>
</dbReference>
<comment type="caution">
    <text evidence="2">The sequence shown here is derived from an EMBL/GenBank/DDBJ whole genome shotgun (WGS) entry which is preliminary data.</text>
</comment>
<organism evidence="2 3">
    <name type="scientific">Arthrobacter stackebrandtii</name>
    <dbReference type="NCBI Taxonomy" id="272161"/>
    <lineage>
        <taxon>Bacteria</taxon>
        <taxon>Bacillati</taxon>
        <taxon>Actinomycetota</taxon>
        <taxon>Actinomycetes</taxon>
        <taxon>Micrococcales</taxon>
        <taxon>Micrococcaceae</taxon>
        <taxon>Arthrobacter</taxon>
    </lineage>
</organism>
<accession>A0ABS4YZI8</accession>
<dbReference type="SUPFAM" id="SSF55729">
    <property type="entry name" value="Acyl-CoA N-acyltransferases (Nat)"/>
    <property type="match status" value="1"/>
</dbReference>
<dbReference type="CDD" id="cd04301">
    <property type="entry name" value="NAT_SF"/>
    <property type="match status" value="1"/>
</dbReference>
<reference evidence="2 3" key="1">
    <citation type="submission" date="2021-03" db="EMBL/GenBank/DDBJ databases">
        <title>Sequencing the genomes of 1000 actinobacteria strains.</title>
        <authorList>
            <person name="Klenk H.-P."/>
        </authorList>
    </citation>
    <scope>NUCLEOTIDE SEQUENCE [LARGE SCALE GENOMIC DNA]</scope>
    <source>
        <strain evidence="2 3">DSM 16005</strain>
    </source>
</reference>
<dbReference type="Proteomes" id="UP000711614">
    <property type="component" value="Unassembled WGS sequence"/>
</dbReference>
<keyword evidence="3" id="KW-1185">Reference proteome</keyword>
<protein>
    <submittedName>
        <fullName evidence="2">RimJ/RimL family protein N-acetyltransferase</fullName>
    </submittedName>
</protein>
<dbReference type="RefSeq" id="WP_209681937.1">
    <property type="nucleotide sequence ID" value="NZ_JAGIOI010000001.1"/>
</dbReference>
<evidence type="ECO:0000313" key="2">
    <source>
        <dbReference type="EMBL" id="MBP2414202.1"/>
    </source>
</evidence>
<dbReference type="PANTHER" id="PTHR43441">
    <property type="entry name" value="RIBOSOMAL-PROTEIN-SERINE ACETYLTRANSFERASE"/>
    <property type="match status" value="1"/>
</dbReference>